<gene>
    <name evidence="1" type="ORF">COK99_01695</name>
</gene>
<accession>A0A9X7GFW7</accession>
<dbReference type="AlphaFoldDB" id="A0A9X7GFW7"/>
<sequence length="59" mass="7145">MRNVLVFPDGTEQDFMYPHNRDVLVGEKLQVQMKDDALHILEVWNIQHTDKVIYYHLKY</sequence>
<protein>
    <submittedName>
        <fullName evidence="1">Uncharacterized protein</fullName>
    </submittedName>
</protein>
<organism evidence="1 2">
    <name type="scientific">Bacillus thuringiensis</name>
    <dbReference type="NCBI Taxonomy" id="1428"/>
    <lineage>
        <taxon>Bacteria</taxon>
        <taxon>Bacillati</taxon>
        <taxon>Bacillota</taxon>
        <taxon>Bacilli</taxon>
        <taxon>Bacillales</taxon>
        <taxon>Bacillaceae</taxon>
        <taxon>Bacillus</taxon>
        <taxon>Bacillus cereus group</taxon>
    </lineage>
</organism>
<reference evidence="1 2" key="1">
    <citation type="submission" date="2017-09" db="EMBL/GenBank/DDBJ databases">
        <title>Large-scale bioinformatics analysis of Bacillus genomes uncovers conserved roles of natural products in bacterial physiology.</title>
        <authorList>
            <consortium name="Agbiome Team Llc"/>
            <person name="Bleich R.M."/>
            <person name="Grubbs K.J."/>
            <person name="Santa Maria K.C."/>
            <person name="Allen S.E."/>
            <person name="Farag S."/>
            <person name="Shank E.A."/>
            <person name="Bowers A."/>
        </authorList>
    </citation>
    <scope>NUCLEOTIDE SEQUENCE [LARGE SCALE GENOMIC DNA]</scope>
    <source>
        <strain evidence="1 2">AFS060060</strain>
    </source>
</reference>
<dbReference type="RefSeq" id="WP_098205360.1">
    <property type="nucleotide sequence ID" value="NZ_CAKJXA010000026.1"/>
</dbReference>
<dbReference type="EMBL" id="NVDU01000003">
    <property type="protein sequence ID" value="PFV35762.1"/>
    <property type="molecule type" value="Genomic_DNA"/>
</dbReference>
<name>A0A9X7GFW7_BACTU</name>
<proteinExistence type="predicted"/>
<dbReference type="Proteomes" id="UP000223366">
    <property type="component" value="Unassembled WGS sequence"/>
</dbReference>
<comment type="caution">
    <text evidence="1">The sequence shown here is derived from an EMBL/GenBank/DDBJ whole genome shotgun (WGS) entry which is preliminary data.</text>
</comment>
<evidence type="ECO:0000313" key="2">
    <source>
        <dbReference type="Proteomes" id="UP000223366"/>
    </source>
</evidence>
<evidence type="ECO:0000313" key="1">
    <source>
        <dbReference type="EMBL" id="PFV35762.1"/>
    </source>
</evidence>